<evidence type="ECO:0000313" key="1">
    <source>
        <dbReference type="EMBL" id="SVD11794.1"/>
    </source>
</evidence>
<organism evidence="1">
    <name type="scientific">marine metagenome</name>
    <dbReference type="NCBI Taxonomy" id="408172"/>
    <lineage>
        <taxon>unclassified sequences</taxon>
        <taxon>metagenomes</taxon>
        <taxon>ecological metagenomes</taxon>
    </lineage>
</organism>
<dbReference type="InterPro" id="IPR016181">
    <property type="entry name" value="Acyl_CoA_acyltransferase"/>
</dbReference>
<gene>
    <name evidence="1" type="ORF">METZ01_LOCUS364648</name>
</gene>
<feature type="non-terminal residue" evidence="1">
    <location>
        <position position="298"/>
    </location>
</feature>
<proteinExistence type="predicted"/>
<protein>
    <recommendedName>
        <fullName evidence="2">BioF2-like acetyltransferase domain-containing protein</fullName>
    </recommendedName>
</protein>
<sequence>MEIVYQSENNEIFSSKWSEYVSANSLSYRYLPLYIQYSIEYSENIIDNKSFIIMEDNQCVGICFLPLEKINNTLQISLANSFTVAPKSINNRIEKKIYQIIEQICTKESIEKIMFYIDPLSLDNKKFNTLLTFGFIDSSTTDGIINLTLEKDKLWTNLNKSYKPLINGIKKDANFEIMLFDKTCADYDIHESYRKLHKKCSGRRTRLKSTFDRQYEMILQDNALLIGLKYDKKFIGFNYFFHNNKTAIYASGADDPKFEGSKIAIYHPILWTAIEYYHNNKYQSLELSQPCGYNKVNG</sequence>
<dbReference type="EMBL" id="UINC01130619">
    <property type="protein sequence ID" value="SVD11794.1"/>
    <property type="molecule type" value="Genomic_DNA"/>
</dbReference>
<dbReference type="SUPFAM" id="SSF55729">
    <property type="entry name" value="Acyl-CoA N-acyltransferases (Nat)"/>
    <property type="match status" value="1"/>
</dbReference>
<accession>A0A382SPD6</accession>
<dbReference type="Gene3D" id="3.40.630.30">
    <property type="match status" value="1"/>
</dbReference>
<evidence type="ECO:0008006" key="2">
    <source>
        <dbReference type="Google" id="ProtNLM"/>
    </source>
</evidence>
<name>A0A382SPD6_9ZZZZ</name>
<dbReference type="AlphaFoldDB" id="A0A382SPD6"/>
<reference evidence="1" key="1">
    <citation type="submission" date="2018-05" db="EMBL/GenBank/DDBJ databases">
        <authorList>
            <person name="Lanie J.A."/>
            <person name="Ng W.-L."/>
            <person name="Kazmierczak K.M."/>
            <person name="Andrzejewski T.M."/>
            <person name="Davidsen T.M."/>
            <person name="Wayne K.J."/>
            <person name="Tettelin H."/>
            <person name="Glass J.I."/>
            <person name="Rusch D."/>
            <person name="Podicherti R."/>
            <person name="Tsui H.-C.T."/>
            <person name="Winkler M.E."/>
        </authorList>
    </citation>
    <scope>NUCLEOTIDE SEQUENCE</scope>
</reference>